<dbReference type="EMBL" id="AP014879">
    <property type="protein sequence ID" value="BAV34618.1"/>
    <property type="molecule type" value="Genomic_DNA"/>
</dbReference>
<accession>A0A1B4XIJ2</accession>
<dbReference type="OrthoDB" id="5295432at2"/>
<dbReference type="InParanoid" id="A0A1B4XIJ2"/>
<keyword evidence="2" id="KW-1185">Reference proteome</keyword>
<gene>
    <name evidence="1" type="ORF">SCL_2335</name>
</gene>
<organism evidence="1 2">
    <name type="scientific">Sulfuricaulis limicola</name>
    <dbReference type="NCBI Taxonomy" id="1620215"/>
    <lineage>
        <taxon>Bacteria</taxon>
        <taxon>Pseudomonadati</taxon>
        <taxon>Pseudomonadota</taxon>
        <taxon>Gammaproteobacteria</taxon>
        <taxon>Acidiferrobacterales</taxon>
        <taxon>Acidiferrobacteraceae</taxon>
        <taxon>Sulfuricaulis</taxon>
    </lineage>
</organism>
<dbReference type="RefSeq" id="WP_096361963.1">
    <property type="nucleotide sequence ID" value="NZ_AP014879.1"/>
</dbReference>
<evidence type="ECO:0000313" key="2">
    <source>
        <dbReference type="Proteomes" id="UP000243180"/>
    </source>
</evidence>
<protein>
    <submittedName>
        <fullName evidence="1">Uncharacterized protein</fullName>
    </submittedName>
</protein>
<name>A0A1B4XIJ2_9GAMM</name>
<dbReference type="KEGG" id="slim:SCL_2335"/>
<dbReference type="AlphaFoldDB" id="A0A1B4XIJ2"/>
<proteinExistence type="predicted"/>
<sequence length="181" mass="19567">MPTLPEKDQQILAAHAGLVHAVVKTCHNRDLLPQLEQVLKLSEENGWNRLVASIRRILGGQRDISVLQDLDEEDRVITEAILRGLQNPETLPDLNAAVDPDHAAPGLASMVAAARRGDVEALRALADMATQMRDAGGDMARLASALSQMEQGEDDVEKLSRGMSPAGVKLVETILGELKKI</sequence>
<evidence type="ECO:0000313" key="1">
    <source>
        <dbReference type="EMBL" id="BAV34618.1"/>
    </source>
</evidence>
<reference evidence="1 2" key="1">
    <citation type="submission" date="2015-05" db="EMBL/GenBank/DDBJ databases">
        <title>Complete genome sequence of a sulfur-oxidizing gammaproteobacterium strain HA5.</title>
        <authorList>
            <person name="Miura A."/>
            <person name="Kojima H."/>
            <person name="Fukui M."/>
        </authorList>
    </citation>
    <scope>NUCLEOTIDE SEQUENCE [LARGE SCALE GENOMIC DNA]</scope>
    <source>
        <strain evidence="1 2">HA5</strain>
    </source>
</reference>
<dbReference type="Proteomes" id="UP000243180">
    <property type="component" value="Chromosome"/>
</dbReference>